<dbReference type="EMBL" id="UINC01005429">
    <property type="protein sequence ID" value="SVA21273.1"/>
    <property type="molecule type" value="Genomic_DNA"/>
</dbReference>
<evidence type="ECO:0008006" key="2">
    <source>
        <dbReference type="Google" id="ProtNLM"/>
    </source>
</evidence>
<proteinExistence type="predicted"/>
<dbReference type="PROSITE" id="PS51257">
    <property type="entry name" value="PROKAR_LIPOPROTEIN"/>
    <property type="match status" value="1"/>
</dbReference>
<accession>A0A381U477</accession>
<reference evidence="1" key="1">
    <citation type="submission" date="2018-05" db="EMBL/GenBank/DDBJ databases">
        <authorList>
            <person name="Lanie J.A."/>
            <person name="Ng W.-L."/>
            <person name="Kazmierczak K.M."/>
            <person name="Andrzejewski T.M."/>
            <person name="Davidsen T.M."/>
            <person name="Wayne K.J."/>
            <person name="Tettelin H."/>
            <person name="Glass J.I."/>
            <person name="Rusch D."/>
            <person name="Podicherti R."/>
            <person name="Tsui H.-C.T."/>
            <person name="Winkler M.E."/>
        </authorList>
    </citation>
    <scope>NUCLEOTIDE SEQUENCE</scope>
</reference>
<dbReference type="AlphaFoldDB" id="A0A381U477"/>
<name>A0A381U477_9ZZZZ</name>
<evidence type="ECO:0000313" key="1">
    <source>
        <dbReference type="EMBL" id="SVA21273.1"/>
    </source>
</evidence>
<gene>
    <name evidence="1" type="ORF">METZ01_LOCUS74127</name>
</gene>
<protein>
    <recommendedName>
        <fullName evidence="2">LPP20 lipoprotein</fullName>
    </recommendedName>
</protein>
<organism evidence="1">
    <name type="scientific">marine metagenome</name>
    <dbReference type="NCBI Taxonomy" id="408172"/>
    <lineage>
        <taxon>unclassified sequences</taxon>
        <taxon>metagenomes</taxon>
        <taxon>ecological metagenomes</taxon>
    </lineage>
</organism>
<sequence>MKHKVIGLFLAVSIAACSSTSKNFPNTIEEPSAGIKTLAPEWTALTSGVYKDSSGKAVFYGLGSANKEEMILDRKNLSEDRARDELTKVLTSYLERLAKEVSESNLNNSITDLNRDRLGSSLDKGTATIMMEAEITNYWSNPDNGKVYSMAKLDLSRLTDKLDSFESISVEERSFLMESIFRTHASMANEQTGQVKFVKENINSQLKLDRKLSY</sequence>